<dbReference type="SUPFAM" id="SSF52172">
    <property type="entry name" value="CheY-like"/>
    <property type="match status" value="1"/>
</dbReference>
<dbReference type="PANTHER" id="PTHR45228">
    <property type="entry name" value="CYCLIC DI-GMP PHOSPHODIESTERASE TM_0186-RELATED"/>
    <property type="match status" value="1"/>
</dbReference>
<protein>
    <submittedName>
        <fullName evidence="4">Two-component system regulatory protein</fullName>
    </submittedName>
</protein>
<dbReference type="SMART" id="SM00471">
    <property type="entry name" value="HDc"/>
    <property type="match status" value="1"/>
</dbReference>
<feature type="modified residue" description="4-aspartylphosphate" evidence="1">
    <location>
        <position position="55"/>
    </location>
</feature>
<dbReference type="EMBL" id="FWEV01000304">
    <property type="protein sequence ID" value="SLM32237.1"/>
    <property type="molecule type" value="Genomic_DNA"/>
</dbReference>
<dbReference type="PANTHER" id="PTHR45228:SF5">
    <property type="entry name" value="CYCLIC DI-GMP PHOSPHODIESTERASE VC_1348-RELATED"/>
    <property type="match status" value="1"/>
</dbReference>
<reference evidence="4 5" key="1">
    <citation type="submission" date="2017-03" db="EMBL/GenBank/DDBJ databases">
        <authorList>
            <person name="Afonso C.L."/>
            <person name="Miller P.J."/>
            <person name="Scott M.A."/>
            <person name="Spackman E."/>
            <person name="Goraichik I."/>
            <person name="Dimitrov K.M."/>
            <person name="Suarez D.L."/>
            <person name="Swayne D.E."/>
        </authorList>
    </citation>
    <scope>NUCLEOTIDE SEQUENCE [LARGE SCALE GENOMIC DNA]</scope>
    <source>
        <strain evidence="4">PRJEB14757</strain>
    </source>
</reference>
<dbReference type="RefSeq" id="WP_080801684.1">
    <property type="nucleotide sequence ID" value="NZ_LT828542.1"/>
</dbReference>
<organism evidence="4 5">
    <name type="scientific">Desulfamplus magnetovallimortis</name>
    <dbReference type="NCBI Taxonomy" id="1246637"/>
    <lineage>
        <taxon>Bacteria</taxon>
        <taxon>Pseudomonadati</taxon>
        <taxon>Thermodesulfobacteriota</taxon>
        <taxon>Desulfobacteria</taxon>
        <taxon>Desulfobacterales</taxon>
        <taxon>Desulfobacteraceae</taxon>
        <taxon>Desulfamplus</taxon>
    </lineage>
</organism>
<accession>A0A1W1HIA0</accession>
<dbReference type="SMART" id="SM00448">
    <property type="entry name" value="REC"/>
    <property type="match status" value="1"/>
</dbReference>
<keyword evidence="1" id="KW-0597">Phosphoprotein</keyword>
<dbReference type="GO" id="GO:0000160">
    <property type="term" value="P:phosphorelay signal transduction system"/>
    <property type="evidence" value="ECO:0007669"/>
    <property type="project" value="InterPro"/>
</dbReference>
<dbReference type="OrthoDB" id="9764337at2"/>
<dbReference type="Proteomes" id="UP000191931">
    <property type="component" value="Unassembled WGS sequence"/>
</dbReference>
<name>A0A1W1HIA0_9BACT</name>
<dbReference type="InterPro" id="IPR037522">
    <property type="entry name" value="HD_GYP_dom"/>
</dbReference>
<feature type="domain" description="Response regulatory" evidence="2">
    <location>
        <begin position="7"/>
        <end position="122"/>
    </location>
</feature>
<dbReference type="InterPro" id="IPR011006">
    <property type="entry name" value="CheY-like_superfamily"/>
</dbReference>
<dbReference type="PROSITE" id="PS50110">
    <property type="entry name" value="RESPONSE_REGULATORY"/>
    <property type="match status" value="1"/>
</dbReference>
<sequence>MNNHKWRILIVDDEPNNLQLMRHILGGDYQLSFAINGLNAIEVALKVMPDIILMDVMMPKMDGYEACRRLKSHPETASIPVIFITAMCDTDDESRGFEAGGVDYITKPVSKSIVRARVASHLALHDQQVACEKRVLERTAELEESQRSAVFMLGEAGDYNDTDTGVHIWRMAAYSGAIARCFGWSVQQTAMLELASPMHDIGKVGIPDEILKKKGPLSDDEWRIMRTHPKIGHSILSKCNTPLFTMAADVAMFHHEKWDGSGYPRRLKKEDIPEAARIVAVADVFDALTMIRPYKDAWPVEEAVEEIRRSSGTHFDPAIVECFLHIEKEVRSLKNVWDTTEQRKGRLYGDS</sequence>
<dbReference type="Pfam" id="PF13487">
    <property type="entry name" value="HD_5"/>
    <property type="match status" value="1"/>
</dbReference>
<dbReference type="InterPro" id="IPR001789">
    <property type="entry name" value="Sig_transdc_resp-reg_receiver"/>
</dbReference>
<dbReference type="AlphaFoldDB" id="A0A1W1HIA0"/>
<dbReference type="PROSITE" id="PS51832">
    <property type="entry name" value="HD_GYP"/>
    <property type="match status" value="1"/>
</dbReference>
<evidence type="ECO:0000256" key="1">
    <source>
        <dbReference type="PROSITE-ProRule" id="PRU00169"/>
    </source>
</evidence>
<dbReference type="CDD" id="cd00077">
    <property type="entry name" value="HDc"/>
    <property type="match status" value="1"/>
</dbReference>
<dbReference type="SUPFAM" id="SSF109604">
    <property type="entry name" value="HD-domain/PDEase-like"/>
    <property type="match status" value="1"/>
</dbReference>
<keyword evidence="5" id="KW-1185">Reference proteome</keyword>
<dbReference type="Gene3D" id="3.40.50.2300">
    <property type="match status" value="1"/>
</dbReference>
<gene>
    <name evidence="4" type="ORF">MTBBW1_600067</name>
</gene>
<dbReference type="Gene3D" id="1.10.3210.10">
    <property type="entry name" value="Hypothetical protein af1432"/>
    <property type="match status" value="1"/>
</dbReference>
<evidence type="ECO:0000313" key="5">
    <source>
        <dbReference type="Proteomes" id="UP000191931"/>
    </source>
</evidence>
<dbReference type="InterPro" id="IPR052020">
    <property type="entry name" value="Cyclic_di-GMP/3'3'-cGAMP_PDE"/>
</dbReference>
<dbReference type="CDD" id="cd19920">
    <property type="entry name" value="REC_PA4781-like"/>
    <property type="match status" value="1"/>
</dbReference>
<proteinExistence type="predicted"/>
<feature type="domain" description="HD-GYP" evidence="3">
    <location>
        <begin position="142"/>
        <end position="339"/>
    </location>
</feature>
<evidence type="ECO:0000313" key="4">
    <source>
        <dbReference type="EMBL" id="SLM32237.1"/>
    </source>
</evidence>
<evidence type="ECO:0000259" key="2">
    <source>
        <dbReference type="PROSITE" id="PS50110"/>
    </source>
</evidence>
<evidence type="ECO:0000259" key="3">
    <source>
        <dbReference type="PROSITE" id="PS51832"/>
    </source>
</evidence>
<dbReference type="InterPro" id="IPR003607">
    <property type="entry name" value="HD/PDEase_dom"/>
</dbReference>
<dbReference type="STRING" id="1246637.MTBBW1_600067"/>
<dbReference type="Pfam" id="PF00072">
    <property type="entry name" value="Response_reg"/>
    <property type="match status" value="1"/>
</dbReference>